<name>A0A150GBP9_GONPE</name>
<sequence length="127" mass="12862">MLAQRPGQLATAGLAVAAAQAQVEERANVQLQVLPVLERTRDDKNRPVCSWSWRLVKAGAGAAPGAAAEAAKAAKAEDAARAGAGKRPSEPLPRGPSPAAMAAAAAAAAKMAATEEALLLGGSRKMW</sequence>
<evidence type="ECO:0000256" key="1">
    <source>
        <dbReference type="SAM" id="MobiDB-lite"/>
    </source>
</evidence>
<organism evidence="2 3">
    <name type="scientific">Gonium pectorale</name>
    <name type="common">Green alga</name>
    <dbReference type="NCBI Taxonomy" id="33097"/>
    <lineage>
        <taxon>Eukaryota</taxon>
        <taxon>Viridiplantae</taxon>
        <taxon>Chlorophyta</taxon>
        <taxon>core chlorophytes</taxon>
        <taxon>Chlorophyceae</taxon>
        <taxon>CS clade</taxon>
        <taxon>Chlamydomonadales</taxon>
        <taxon>Volvocaceae</taxon>
        <taxon>Gonium</taxon>
    </lineage>
</organism>
<proteinExistence type="predicted"/>
<protein>
    <submittedName>
        <fullName evidence="2">Uncharacterized protein</fullName>
    </submittedName>
</protein>
<dbReference type="AlphaFoldDB" id="A0A150GBP9"/>
<feature type="region of interest" description="Disordered" evidence="1">
    <location>
        <begin position="75"/>
        <end position="99"/>
    </location>
</feature>
<reference evidence="3" key="1">
    <citation type="journal article" date="2016" name="Nat. Commun.">
        <title>The Gonium pectorale genome demonstrates co-option of cell cycle regulation during the evolution of multicellularity.</title>
        <authorList>
            <person name="Hanschen E.R."/>
            <person name="Marriage T.N."/>
            <person name="Ferris P.J."/>
            <person name="Hamaji T."/>
            <person name="Toyoda A."/>
            <person name="Fujiyama A."/>
            <person name="Neme R."/>
            <person name="Noguchi H."/>
            <person name="Minakuchi Y."/>
            <person name="Suzuki M."/>
            <person name="Kawai-Toyooka H."/>
            <person name="Smith D.R."/>
            <person name="Sparks H."/>
            <person name="Anderson J."/>
            <person name="Bakaric R."/>
            <person name="Luria V."/>
            <person name="Karger A."/>
            <person name="Kirschner M.W."/>
            <person name="Durand P.M."/>
            <person name="Michod R.E."/>
            <person name="Nozaki H."/>
            <person name="Olson B.J."/>
        </authorList>
    </citation>
    <scope>NUCLEOTIDE SEQUENCE [LARGE SCALE GENOMIC DNA]</scope>
    <source>
        <strain evidence="3">NIES-2863</strain>
    </source>
</reference>
<dbReference type="OrthoDB" id="538936at2759"/>
<dbReference type="Proteomes" id="UP000075714">
    <property type="component" value="Unassembled WGS sequence"/>
</dbReference>
<dbReference type="EMBL" id="LSYV01000038">
    <property type="protein sequence ID" value="KXZ47193.1"/>
    <property type="molecule type" value="Genomic_DNA"/>
</dbReference>
<evidence type="ECO:0000313" key="2">
    <source>
        <dbReference type="EMBL" id="KXZ47193.1"/>
    </source>
</evidence>
<evidence type="ECO:0000313" key="3">
    <source>
        <dbReference type="Proteomes" id="UP000075714"/>
    </source>
</evidence>
<keyword evidence="3" id="KW-1185">Reference proteome</keyword>
<gene>
    <name evidence="2" type="ORF">GPECTOR_37g199</name>
</gene>
<comment type="caution">
    <text evidence="2">The sequence shown here is derived from an EMBL/GenBank/DDBJ whole genome shotgun (WGS) entry which is preliminary data.</text>
</comment>
<accession>A0A150GBP9</accession>